<evidence type="ECO:0000313" key="3">
    <source>
        <dbReference type="WBParaSite" id="TCNE_0000617101-mRNA-1"/>
    </source>
</evidence>
<evidence type="ECO:0000313" key="1">
    <source>
        <dbReference type="EMBL" id="VDM37465.1"/>
    </source>
</evidence>
<name>A0A183UCF1_TOXCA</name>
<reference evidence="1 2" key="2">
    <citation type="submission" date="2018-11" db="EMBL/GenBank/DDBJ databases">
        <authorList>
            <consortium name="Pathogen Informatics"/>
        </authorList>
    </citation>
    <scope>NUCLEOTIDE SEQUENCE [LARGE SCALE GENOMIC DNA]</scope>
</reference>
<dbReference type="EMBL" id="UYWY01019448">
    <property type="protein sequence ID" value="VDM37465.1"/>
    <property type="molecule type" value="Genomic_DNA"/>
</dbReference>
<gene>
    <name evidence="1" type="ORF">TCNE_LOCUS6171</name>
</gene>
<dbReference type="AlphaFoldDB" id="A0A183UCF1"/>
<proteinExistence type="predicted"/>
<organism evidence="2 3">
    <name type="scientific">Toxocara canis</name>
    <name type="common">Canine roundworm</name>
    <dbReference type="NCBI Taxonomy" id="6265"/>
    <lineage>
        <taxon>Eukaryota</taxon>
        <taxon>Metazoa</taxon>
        <taxon>Ecdysozoa</taxon>
        <taxon>Nematoda</taxon>
        <taxon>Chromadorea</taxon>
        <taxon>Rhabditida</taxon>
        <taxon>Spirurina</taxon>
        <taxon>Ascaridomorpha</taxon>
        <taxon>Ascaridoidea</taxon>
        <taxon>Toxocaridae</taxon>
        <taxon>Toxocara</taxon>
    </lineage>
</organism>
<protein>
    <submittedName>
        <fullName evidence="1 3">Uncharacterized protein</fullName>
    </submittedName>
</protein>
<accession>A0A183UCF1</accession>
<dbReference type="WBParaSite" id="TCNE_0000617101-mRNA-1">
    <property type="protein sequence ID" value="TCNE_0000617101-mRNA-1"/>
    <property type="gene ID" value="TCNE_0000617101"/>
</dbReference>
<sequence length="142" mass="15872">MKEATTIFINDDQKRRLREKWQKQTFISMWKTFIQSAECLSMQASSSVSSSRFGVCATEQCSMLAVVEDAQLASQSLPELLKPGQVADEVLKRRAKAVKPSSGRPVFHFEDVSFARGATFQFFAASQLLSASKERVSKKNLS</sequence>
<keyword evidence="2" id="KW-1185">Reference proteome</keyword>
<evidence type="ECO:0000313" key="2">
    <source>
        <dbReference type="Proteomes" id="UP000050794"/>
    </source>
</evidence>
<dbReference type="Proteomes" id="UP000050794">
    <property type="component" value="Unassembled WGS sequence"/>
</dbReference>
<reference evidence="3" key="1">
    <citation type="submission" date="2016-06" db="UniProtKB">
        <authorList>
            <consortium name="WormBaseParasite"/>
        </authorList>
    </citation>
    <scope>IDENTIFICATION</scope>
</reference>